<accession>A0A6J5PJR1</accession>
<evidence type="ECO:0000313" key="1">
    <source>
        <dbReference type="EMBL" id="CAB4169455.1"/>
    </source>
</evidence>
<organism evidence="1">
    <name type="scientific">uncultured Caudovirales phage</name>
    <dbReference type="NCBI Taxonomy" id="2100421"/>
    <lineage>
        <taxon>Viruses</taxon>
        <taxon>Duplodnaviria</taxon>
        <taxon>Heunggongvirae</taxon>
        <taxon>Uroviricota</taxon>
        <taxon>Caudoviricetes</taxon>
        <taxon>Peduoviridae</taxon>
        <taxon>Maltschvirus</taxon>
        <taxon>Maltschvirus maltsch</taxon>
    </lineage>
</organism>
<dbReference type="EMBL" id="LR797254">
    <property type="protein sequence ID" value="CAB4198344.1"/>
    <property type="molecule type" value="Genomic_DNA"/>
</dbReference>
<evidence type="ECO:0000313" key="2">
    <source>
        <dbReference type="EMBL" id="CAB4198344.1"/>
    </source>
</evidence>
<sequence length="55" mass="6309">MRLLRKAEPTNMLAEPIDILLDREGNETEGVNVFDLLEAQGVDVSRIRQVEQERT</sequence>
<proteinExistence type="predicted"/>
<reference evidence="1" key="1">
    <citation type="submission" date="2020-05" db="EMBL/GenBank/DDBJ databases">
        <authorList>
            <person name="Chiriac C."/>
            <person name="Salcher M."/>
            <person name="Ghai R."/>
            <person name="Kavagutti S V."/>
        </authorList>
    </citation>
    <scope>NUCLEOTIDE SEQUENCE</scope>
</reference>
<dbReference type="EMBL" id="LR796844">
    <property type="protein sequence ID" value="CAB4169455.1"/>
    <property type="molecule type" value="Genomic_DNA"/>
</dbReference>
<protein>
    <submittedName>
        <fullName evidence="1">Uncharacterized protein</fullName>
    </submittedName>
</protein>
<gene>
    <name evidence="2" type="ORF">UFOVP1305_72</name>
    <name evidence="1" type="ORF">UFOVP896_17</name>
</gene>
<name>A0A6J5PJR1_9CAUD</name>